<accession>A0A9P5BS73</accession>
<protein>
    <submittedName>
        <fullName evidence="1">Uncharacterized protein</fullName>
    </submittedName>
</protein>
<comment type="caution">
    <text evidence="1">The sequence shown here is derived from an EMBL/GenBank/DDBJ whole genome shotgun (WGS) entry which is preliminary data.</text>
</comment>
<evidence type="ECO:0000313" key="2">
    <source>
        <dbReference type="Proteomes" id="UP000711996"/>
    </source>
</evidence>
<reference evidence="1" key="1">
    <citation type="submission" date="2019-06" db="EMBL/GenBank/DDBJ databases">
        <authorList>
            <person name="Gan P."/>
            <person name="Shirasu K."/>
        </authorList>
    </citation>
    <scope>NUCLEOTIDE SEQUENCE [LARGE SCALE GENOMIC DNA]</scope>
    <source>
        <strain evidence="1">CAD2</strain>
    </source>
</reference>
<dbReference type="EMBL" id="QPMT01000044">
    <property type="protein sequence ID" value="KAF4850799.1"/>
    <property type="molecule type" value="Genomic_DNA"/>
</dbReference>
<proteinExistence type="predicted"/>
<dbReference type="Proteomes" id="UP000711996">
    <property type="component" value="Unassembled WGS sequence"/>
</dbReference>
<organism evidence="1 2">
    <name type="scientific">Colletotrichum siamense</name>
    <name type="common">Anthracnose fungus</name>
    <dbReference type="NCBI Taxonomy" id="690259"/>
    <lineage>
        <taxon>Eukaryota</taxon>
        <taxon>Fungi</taxon>
        <taxon>Dikarya</taxon>
        <taxon>Ascomycota</taxon>
        <taxon>Pezizomycotina</taxon>
        <taxon>Sordariomycetes</taxon>
        <taxon>Hypocreomycetidae</taxon>
        <taxon>Glomerellales</taxon>
        <taxon>Glomerellaceae</taxon>
        <taxon>Colletotrichum</taxon>
        <taxon>Colletotrichum gloeosporioides species complex</taxon>
    </lineage>
</organism>
<gene>
    <name evidence="1" type="ORF">CGCSCA2_v011165</name>
</gene>
<keyword evidence="2" id="KW-1185">Reference proteome</keyword>
<dbReference type="AlphaFoldDB" id="A0A9P5BS73"/>
<evidence type="ECO:0000313" key="1">
    <source>
        <dbReference type="EMBL" id="KAF4850799.1"/>
    </source>
</evidence>
<sequence length="57" mass="7040">MMCILRDLAFPRRLLPPMVQRRNSYLPRQSRKSKQFFRGYRPIPNASRPCYQLWENR</sequence>
<name>A0A9P5BS73_COLSI</name>